<dbReference type="InterPro" id="IPR021136">
    <property type="entry name" value="Flagellar_hook_control-like_C"/>
</dbReference>
<proteinExistence type="predicted"/>
<protein>
    <submittedName>
        <fullName evidence="3">Flagellar hook-length control protein FliK</fullName>
    </submittedName>
</protein>
<feature type="region of interest" description="Disordered" evidence="1">
    <location>
        <begin position="373"/>
        <end position="401"/>
    </location>
</feature>
<dbReference type="Gene3D" id="3.30.750.140">
    <property type="match status" value="1"/>
</dbReference>
<dbReference type="AlphaFoldDB" id="A0A2S0MRT3"/>
<sequence length="420" mass="43951">MTDPVLSAVAEMIASGPAPRARAGGEGPRGEDFGSVLSRQKDAGNDMPEAEAADLPGLTDGEVQVAEAPDAADQCADDGARDPDTGEIRDVRPAPDAGDLQRQPAGQDTDTQIGAEAEIGDRPETAARPAIRSVAEIVAAAGAAPADARPSVSRAEEGVTPPPVDHGVGRATGQTVTHQADGSAQLATGAPARHTDTISAKPWVADTDRLRLRLPDTPVAGQADALASRPVGAAQAPDFNTLHRIFSRIGDSDIAPADDLPGLELRGVTEAADAAGQRVRPATSDAPPTRAGHAPFRFETVVEVAARNHNRMFEIALSPEELGRVRMSLMPSEQGVTVQIFAERQETIDLLRRHSDQLASEFQRLGYDSTGFEFSGGDAEKQGQDDRFRPHDQSTVTGAESSAAIPVARVAMSSGVDMRV</sequence>
<evidence type="ECO:0000313" key="4">
    <source>
        <dbReference type="Proteomes" id="UP000237655"/>
    </source>
</evidence>
<organism evidence="3 4">
    <name type="scientific">Pukyongiella litopenaei</name>
    <dbReference type="NCBI Taxonomy" id="2605946"/>
    <lineage>
        <taxon>Bacteria</taxon>
        <taxon>Pseudomonadati</taxon>
        <taxon>Pseudomonadota</taxon>
        <taxon>Alphaproteobacteria</taxon>
        <taxon>Rhodobacterales</taxon>
        <taxon>Paracoccaceae</taxon>
        <taxon>Pukyongiella</taxon>
    </lineage>
</organism>
<dbReference type="InterPro" id="IPR038610">
    <property type="entry name" value="FliK-like_C_sf"/>
</dbReference>
<name>A0A2S0MRT3_9RHOB</name>
<feature type="compositionally biased region" description="Basic and acidic residues" evidence="1">
    <location>
        <begin position="78"/>
        <end position="93"/>
    </location>
</feature>
<feature type="compositionally biased region" description="Basic and acidic residues" evidence="1">
    <location>
        <begin position="378"/>
        <end position="392"/>
    </location>
</feature>
<evidence type="ECO:0000313" key="3">
    <source>
        <dbReference type="EMBL" id="AVO38556.2"/>
    </source>
</evidence>
<feature type="region of interest" description="Disordered" evidence="1">
    <location>
        <begin position="272"/>
        <end position="292"/>
    </location>
</feature>
<reference evidence="4" key="1">
    <citation type="submission" date="2018-03" db="EMBL/GenBank/DDBJ databases">
        <title>Genomic analysis of the strain SH-1 isolated from shrimp intestine.</title>
        <authorList>
            <person name="Kim Y.-S."/>
            <person name="Kim S.-E."/>
            <person name="Kim K.-H."/>
        </authorList>
    </citation>
    <scope>NUCLEOTIDE SEQUENCE [LARGE SCALE GENOMIC DNA]</scope>
    <source>
        <strain evidence="4">SH-1</strain>
    </source>
</reference>
<gene>
    <name evidence="3" type="ORF">C6Y53_13220</name>
</gene>
<dbReference type="RefSeq" id="WP_149615529.1">
    <property type="nucleotide sequence ID" value="NZ_CP027665.1"/>
</dbReference>
<feature type="region of interest" description="Disordered" evidence="1">
    <location>
        <begin position="12"/>
        <end position="112"/>
    </location>
</feature>
<keyword evidence="3" id="KW-0966">Cell projection</keyword>
<evidence type="ECO:0000259" key="2">
    <source>
        <dbReference type="Pfam" id="PF02120"/>
    </source>
</evidence>
<keyword evidence="3" id="KW-0969">Cilium</keyword>
<feature type="domain" description="Flagellar hook-length control protein-like C-terminal" evidence="2">
    <location>
        <begin position="305"/>
        <end position="382"/>
    </location>
</feature>
<keyword evidence="4" id="KW-1185">Reference proteome</keyword>
<dbReference type="Pfam" id="PF02120">
    <property type="entry name" value="Flg_hook"/>
    <property type="match status" value="1"/>
</dbReference>
<dbReference type="CDD" id="cd17470">
    <property type="entry name" value="T3SS_Flik_C"/>
    <property type="match status" value="1"/>
</dbReference>
<dbReference type="Proteomes" id="UP000237655">
    <property type="component" value="Chromosome"/>
</dbReference>
<dbReference type="KEGG" id="thas:C6Y53_13220"/>
<accession>A0A2S0MRT3</accession>
<keyword evidence="3" id="KW-0282">Flagellum</keyword>
<dbReference type="EMBL" id="CP027665">
    <property type="protein sequence ID" value="AVO38556.2"/>
    <property type="molecule type" value="Genomic_DNA"/>
</dbReference>
<feature type="region of interest" description="Disordered" evidence="1">
    <location>
        <begin position="148"/>
        <end position="168"/>
    </location>
</feature>
<evidence type="ECO:0000256" key="1">
    <source>
        <dbReference type="SAM" id="MobiDB-lite"/>
    </source>
</evidence>